<reference evidence="3" key="1">
    <citation type="submission" date="2016-11" db="UniProtKB">
        <authorList>
            <consortium name="WormBaseParasite"/>
        </authorList>
    </citation>
    <scope>IDENTIFICATION</scope>
</reference>
<evidence type="ECO:0000313" key="2">
    <source>
        <dbReference type="Proteomes" id="UP000095282"/>
    </source>
</evidence>
<evidence type="ECO:0000313" key="3">
    <source>
        <dbReference type="WBParaSite" id="Csp11.Scaffold629.g11944.t1"/>
    </source>
</evidence>
<protein>
    <submittedName>
        <fullName evidence="3">FBA_2 domain-containing protein</fullName>
    </submittedName>
</protein>
<dbReference type="Pfam" id="PF07735">
    <property type="entry name" value="FBA_2"/>
    <property type="match status" value="2"/>
</dbReference>
<dbReference type="Proteomes" id="UP000095282">
    <property type="component" value="Unplaced"/>
</dbReference>
<feature type="domain" description="Sdz-33 F-box" evidence="1">
    <location>
        <begin position="237"/>
        <end position="295"/>
    </location>
</feature>
<evidence type="ECO:0000259" key="1">
    <source>
        <dbReference type="Pfam" id="PF07735"/>
    </source>
</evidence>
<organism evidence="2 3">
    <name type="scientific">Caenorhabditis tropicalis</name>
    <dbReference type="NCBI Taxonomy" id="1561998"/>
    <lineage>
        <taxon>Eukaryota</taxon>
        <taxon>Metazoa</taxon>
        <taxon>Ecdysozoa</taxon>
        <taxon>Nematoda</taxon>
        <taxon>Chromadorea</taxon>
        <taxon>Rhabditida</taxon>
        <taxon>Rhabditina</taxon>
        <taxon>Rhabditomorpha</taxon>
        <taxon>Rhabditoidea</taxon>
        <taxon>Rhabditidae</taxon>
        <taxon>Peloderinae</taxon>
        <taxon>Caenorhabditis</taxon>
    </lineage>
</organism>
<dbReference type="PANTHER" id="PTHR21503">
    <property type="entry name" value="F-BOX-CONTAINING HYPOTHETICAL PROTEIN C.ELEGANS"/>
    <property type="match status" value="1"/>
</dbReference>
<proteinExistence type="predicted"/>
<dbReference type="AlphaFoldDB" id="A0A1I7TUL6"/>
<name>A0A1I7TUL6_9PELO</name>
<dbReference type="InterPro" id="IPR012885">
    <property type="entry name" value="F-box_Sdz-33"/>
</dbReference>
<feature type="domain" description="Sdz-33 F-box" evidence="1">
    <location>
        <begin position="488"/>
        <end position="541"/>
    </location>
</feature>
<dbReference type="WBParaSite" id="Csp11.Scaffold629.g11944.t1">
    <property type="protein sequence ID" value="Csp11.Scaffold629.g11944.t1"/>
    <property type="gene ID" value="Csp11.Scaffold629.g11944"/>
</dbReference>
<accession>A0A1I7TUL6</accession>
<sequence length="611" mass="71810">MTAWIEEQLEEICVTLLCCFFRFLFYLFDIHDNPSRTSTLPENIEVFPLFHLPLLAREHVLSMMGPFELIDLSMTSSRAKRAVTVFSRTKPKLSVDINLSGNLDLSLSDNIGFYINGHDQSWVQLWITRHSRIGCERSASCIVERSENPLNDCLRRYKTIKEVLGYYINYMCVTSPNKSLTDWLRSQNSSISEITIFSTEEEDVNYFLKTIKVSGKINLYGNLYLTCNDFRLETPECLNHLAIYDSQFVNYEQLLRLKARTLALRRSILRNKDLNRFLKSWMSMESHLDLESFEIYFYADGALNEIMDLPNKMTVDSKSMEKMRKIDLSMTSSKARQSVTCFSRIKRRFWVTLSFVSDPIITIEGDKEVWSLVWTQNKLKMNQTPEDPHRIQTYSENPMKCCMKWCDEVFKGVVGRRINNICVWNSNKSMTDWLRSQQDSIEEMTIKDGYQEDVEYFLNRIRVLGTLEFLIKRLNHNVQLMIPEGAYRLYIKNSEFIEYEQFMEMNHPEMILLWVILTNQEINCFLKSWMACESHLNLKVLIIEGYGPEIVLDLPCEETIDPNILEKFKDYPFNFNAINGFNIKRSDGKMATLVTYYNGLRQVYTLCFLIQ</sequence>
<keyword evidence="2" id="KW-1185">Reference proteome</keyword>